<organism evidence="2 3">
    <name type="scientific">Kiloniella litopenaei</name>
    <dbReference type="NCBI Taxonomy" id="1549748"/>
    <lineage>
        <taxon>Bacteria</taxon>
        <taxon>Pseudomonadati</taxon>
        <taxon>Pseudomonadota</taxon>
        <taxon>Alphaproteobacteria</taxon>
        <taxon>Rhodospirillales</taxon>
        <taxon>Kiloniellaceae</taxon>
        <taxon>Kiloniella</taxon>
    </lineage>
</organism>
<dbReference type="RefSeq" id="WP_046504772.1">
    <property type="nucleotide sequence ID" value="NZ_LANI01000004.1"/>
</dbReference>
<dbReference type="Gene3D" id="3.40.630.30">
    <property type="match status" value="1"/>
</dbReference>
<reference evidence="2 3" key="1">
    <citation type="submission" date="2015-03" db="EMBL/GenBank/DDBJ databases">
        <title>Genome sequence of Kiloniella sp. P1-1, isolated from the gut microflora of Pacific white shrimp, Penaeus vannamei.</title>
        <authorList>
            <person name="Shao Z."/>
            <person name="Wang L."/>
            <person name="Li X."/>
        </authorList>
    </citation>
    <scope>NUCLEOTIDE SEQUENCE [LARGE SCALE GENOMIC DNA]</scope>
    <source>
        <strain evidence="2 3">P1-1</strain>
    </source>
</reference>
<sequence length="202" mass="23058">MTSSQAAPSISVVDINNLTLETERLNLRRFNEGDLDNLYKLLSQEEVVRYLYGEVQTREETQERLTKRLEMNSLKDDGDTLILAVEEKQTGAFIGDLVLILTSAEFSQGEIGFVFNPEHHGKGYGYEASMEILRYGFEVLGMHRIKGRCDGRNKASAGLMKKLGLELEAHFIENEWVKGCWTDEMVFAMRRSQWDTQAQPIT</sequence>
<dbReference type="InterPro" id="IPR051531">
    <property type="entry name" value="N-acetyltransferase"/>
</dbReference>
<dbReference type="GO" id="GO:0016747">
    <property type="term" value="F:acyltransferase activity, transferring groups other than amino-acyl groups"/>
    <property type="evidence" value="ECO:0007669"/>
    <property type="project" value="InterPro"/>
</dbReference>
<dbReference type="Pfam" id="PF13302">
    <property type="entry name" value="Acetyltransf_3"/>
    <property type="match status" value="1"/>
</dbReference>
<evidence type="ECO:0000313" key="3">
    <source>
        <dbReference type="Proteomes" id="UP000034491"/>
    </source>
</evidence>
<dbReference type="InterPro" id="IPR000182">
    <property type="entry name" value="GNAT_dom"/>
</dbReference>
<dbReference type="OrthoDB" id="6293260at2"/>
<dbReference type="InterPro" id="IPR016181">
    <property type="entry name" value="Acyl_CoA_acyltransferase"/>
</dbReference>
<gene>
    <name evidence="2" type="ORF">WH95_06655</name>
</gene>
<keyword evidence="3" id="KW-1185">Reference proteome</keyword>
<dbReference type="SUPFAM" id="SSF55729">
    <property type="entry name" value="Acyl-CoA N-acyltransferases (Nat)"/>
    <property type="match status" value="1"/>
</dbReference>
<dbReference type="PANTHER" id="PTHR43792:SF1">
    <property type="entry name" value="N-ACETYLTRANSFERASE DOMAIN-CONTAINING PROTEIN"/>
    <property type="match status" value="1"/>
</dbReference>
<comment type="caution">
    <text evidence="2">The sequence shown here is derived from an EMBL/GenBank/DDBJ whole genome shotgun (WGS) entry which is preliminary data.</text>
</comment>
<dbReference type="Proteomes" id="UP000034491">
    <property type="component" value="Unassembled WGS sequence"/>
</dbReference>
<proteinExistence type="predicted"/>
<dbReference type="EMBL" id="LANI01000004">
    <property type="protein sequence ID" value="KKJ77386.1"/>
    <property type="molecule type" value="Genomic_DNA"/>
</dbReference>
<dbReference type="PANTHER" id="PTHR43792">
    <property type="entry name" value="GNAT FAMILY, PUTATIVE (AFU_ORTHOLOGUE AFUA_3G00765)-RELATED-RELATED"/>
    <property type="match status" value="1"/>
</dbReference>
<evidence type="ECO:0000259" key="1">
    <source>
        <dbReference type="PROSITE" id="PS51186"/>
    </source>
</evidence>
<accession>A0A0M2R6S2</accession>
<dbReference type="PROSITE" id="PS51186">
    <property type="entry name" value="GNAT"/>
    <property type="match status" value="1"/>
</dbReference>
<dbReference type="AlphaFoldDB" id="A0A0M2R6S2"/>
<evidence type="ECO:0000313" key="2">
    <source>
        <dbReference type="EMBL" id="KKJ77386.1"/>
    </source>
</evidence>
<feature type="domain" description="N-acetyltransferase" evidence="1">
    <location>
        <begin position="25"/>
        <end position="190"/>
    </location>
</feature>
<dbReference type="STRING" id="1549748.WH95_06655"/>
<protein>
    <recommendedName>
        <fullName evidence="1">N-acetyltransferase domain-containing protein</fullName>
    </recommendedName>
</protein>
<name>A0A0M2R6S2_9PROT</name>